<dbReference type="CDD" id="cd01173">
    <property type="entry name" value="pyridoxal_pyridoxamine_kinase"/>
    <property type="match status" value="1"/>
</dbReference>
<keyword evidence="4" id="KW-0547">Nucleotide-binding</keyword>
<dbReference type="PANTHER" id="PTHR10534">
    <property type="entry name" value="PYRIDOXAL KINASE"/>
    <property type="match status" value="1"/>
</dbReference>
<dbReference type="SUPFAM" id="SSF53613">
    <property type="entry name" value="Ribokinase-like"/>
    <property type="match status" value="1"/>
</dbReference>
<dbReference type="GO" id="GO:0005829">
    <property type="term" value="C:cytosol"/>
    <property type="evidence" value="ECO:0007669"/>
    <property type="project" value="TreeGrafter"/>
</dbReference>
<comment type="caution">
    <text evidence="8">The sequence shown here is derived from an EMBL/GenBank/DDBJ whole genome shotgun (WGS) entry which is preliminary data.</text>
</comment>
<dbReference type="GO" id="GO:0008478">
    <property type="term" value="F:pyridoxal kinase activity"/>
    <property type="evidence" value="ECO:0007669"/>
    <property type="project" value="UniProtKB-EC"/>
</dbReference>
<dbReference type="Proteomes" id="UP000324907">
    <property type="component" value="Unassembled WGS sequence"/>
</dbReference>
<name>A0A5A8DW74_CAFRO</name>
<dbReference type="InterPro" id="IPR013749">
    <property type="entry name" value="PM/HMP-P_kinase-1"/>
</dbReference>
<evidence type="ECO:0000256" key="4">
    <source>
        <dbReference type="ARBA" id="ARBA00022741"/>
    </source>
</evidence>
<evidence type="ECO:0000256" key="6">
    <source>
        <dbReference type="ARBA" id="ARBA00022840"/>
    </source>
</evidence>
<evidence type="ECO:0000256" key="5">
    <source>
        <dbReference type="ARBA" id="ARBA00022777"/>
    </source>
</evidence>
<dbReference type="Pfam" id="PF08543">
    <property type="entry name" value="Phos_pyr_kin"/>
    <property type="match status" value="1"/>
</dbReference>
<keyword evidence="3" id="KW-0808">Transferase</keyword>
<keyword evidence="5" id="KW-0418">Kinase</keyword>
<reference evidence="8 9" key="1">
    <citation type="submission" date="2019-07" db="EMBL/GenBank/DDBJ databases">
        <title>Genomes of Cafeteria roenbergensis.</title>
        <authorList>
            <person name="Fischer M.G."/>
            <person name="Hackl T."/>
            <person name="Roman M."/>
        </authorList>
    </citation>
    <scope>NUCLEOTIDE SEQUENCE [LARGE SCALE GENOMIC DNA]</scope>
    <source>
        <strain evidence="8 9">RCC970-E3</strain>
    </source>
</reference>
<evidence type="ECO:0000256" key="3">
    <source>
        <dbReference type="ARBA" id="ARBA00022679"/>
    </source>
</evidence>
<dbReference type="PANTHER" id="PTHR10534:SF2">
    <property type="entry name" value="PYRIDOXAL KINASE"/>
    <property type="match status" value="1"/>
</dbReference>
<comment type="similarity">
    <text evidence="1">Belongs to the pyridoxine kinase family.</text>
</comment>
<dbReference type="GO" id="GO:0009443">
    <property type="term" value="P:pyridoxal 5'-phosphate salvage"/>
    <property type="evidence" value="ECO:0007669"/>
    <property type="project" value="InterPro"/>
</dbReference>
<dbReference type="EMBL" id="VLTL01000019">
    <property type="protein sequence ID" value="KAA0169743.1"/>
    <property type="molecule type" value="Genomic_DNA"/>
</dbReference>
<protein>
    <recommendedName>
        <fullName evidence="2">pyridoxal kinase</fullName>
        <ecNumber evidence="2">2.7.1.35</ecNumber>
    </recommendedName>
</protein>
<dbReference type="InterPro" id="IPR004625">
    <property type="entry name" value="PyrdxlKinase"/>
</dbReference>
<sequence>MASAGDGRAAADDETALEPLCLSIQSHVVHGYVGNRCAVLALQLHGIEADCVNSVQLSNHTGYGHFKGQVLSGEDLDSLTGGLRTNGLLAAYTHVLTGYIGSESFLRRVVGVVDEIRDCHRAAGRPDVSWVCDPVLGDDGRCYVPESLVSVYRFEVVRRATTLTPNQFEAELLSGVSIRDLSGACEALAALHDMGCPTVVMTSSDLPEAGEGKMLLVASCPWEAVEGDSRLWPGGEFGLGDSACFAVRIPRLEGAFTGTGDLTSSLLLALGERQGRGKLASACLLAVRALQAVCRVTAEFAASPAGQARARAAEEVAASSGAPGAKAPPPELRLVQARKHITDPPQCDGVSWHAVVSGAVCPAVSFDGRD</sequence>
<evidence type="ECO:0000259" key="7">
    <source>
        <dbReference type="Pfam" id="PF08543"/>
    </source>
</evidence>
<feature type="domain" description="Pyridoxamine kinase/Phosphomethylpyrimidine kinase" evidence="7">
    <location>
        <begin position="125"/>
        <end position="209"/>
    </location>
</feature>
<keyword evidence="6" id="KW-0067">ATP-binding</keyword>
<dbReference type="NCBIfam" id="TIGR00687">
    <property type="entry name" value="pyridox_kin"/>
    <property type="match status" value="1"/>
</dbReference>
<dbReference type="GO" id="GO:0005524">
    <property type="term" value="F:ATP binding"/>
    <property type="evidence" value="ECO:0007669"/>
    <property type="project" value="UniProtKB-KW"/>
</dbReference>
<dbReference type="Gene3D" id="3.40.1190.20">
    <property type="match status" value="1"/>
</dbReference>
<evidence type="ECO:0000256" key="1">
    <source>
        <dbReference type="ARBA" id="ARBA00008805"/>
    </source>
</evidence>
<dbReference type="InterPro" id="IPR029056">
    <property type="entry name" value="Ribokinase-like"/>
</dbReference>
<organism evidence="8 9">
    <name type="scientific">Cafeteria roenbergensis</name>
    <name type="common">Marine flagellate</name>
    <dbReference type="NCBI Taxonomy" id="33653"/>
    <lineage>
        <taxon>Eukaryota</taxon>
        <taxon>Sar</taxon>
        <taxon>Stramenopiles</taxon>
        <taxon>Bigyra</taxon>
        <taxon>Opalozoa</taxon>
        <taxon>Bicosoecida</taxon>
        <taxon>Cafeteriaceae</taxon>
        <taxon>Cafeteria</taxon>
    </lineage>
</organism>
<evidence type="ECO:0000313" key="9">
    <source>
        <dbReference type="Proteomes" id="UP000324907"/>
    </source>
</evidence>
<dbReference type="EC" id="2.7.1.35" evidence="2"/>
<evidence type="ECO:0000256" key="2">
    <source>
        <dbReference type="ARBA" id="ARBA00012104"/>
    </source>
</evidence>
<gene>
    <name evidence="8" type="ORF">FNF28_01862</name>
</gene>
<proteinExistence type="inferred from homology"/>
<evidence type="ECO:0000313" key="8">
    <source>
        <dbReference type="EMBL" id="KAA0169743.1"/>
    </source>
</evidence>
<accession>A0A5A8DW74</accession>
<dbReference type="AlphaFoldDB" id="A0A5A8DW74"/>